<name>A0AA40AKI1_9PEZI</name>
<dbReference type="SUPFAM" id="SSF48350">
    <property type="entry name" value="GTPase activation domain, GAP"/>
    <property type="match status" value="1"/>
</dbReference>
<dbReference type="InterPro" id="IPR000198">
    <property type="entry name" value="RhoGAP_dom"/>
</dbReference>
<dbReference type="Gene3D" id="1.10.555.10">
    <property type="entry name" value="Rho GTPase activation protein"/>
    <property type="match status" value="1"/>
</dbReference>
<dbReference type="InterPro" id="IPR051025">
    <property type="entry name" value="RhoGAP"/>
</dbReference>
<reference evidence="3" key="1">
    <citation type="submission" date="2023-06" db="EMBL/GenBank/DDBJ databases">
        <title>Genome-scale phylogeny and comparative genomics of the fungal order Sordariales.</title>
        <authorList>
            <consortium name="Lawrence Berkeley National Laboratory"/>
            <person name="Hensen N."/>
            <person name="Bonometti L."/>
            <person name="Westerberg I."/>
            <person name="Brannstrom I.O."/>
            <person name="Guillou S."/>
            <person name="Cros-Aarteil S."/>
            <person name="Calhoun S."/>
            <person name="Haridas S."/>
            <person name="Kuo A."/>
            <person name="Mondo S."/>
            <person name="Pangilinan J."/>
            <person name="Riley R."/>
            <person name="LaButti K."/>
            <person name="Andreopoulos B."/>
            <person name="Lipzen A."/>
            <person name="Chen C."/>
            <person name="Yanf M."/>
            <person name="Daum C."/>
            <person name="Ng V."/>
            <person name="Clum A."/>
            <person name="Steindorff A."/>
            <person name="Ohm R."/>
            <person name="Martin F."/>
            <person name="Silar P."/>
            <person name="Natvig D."/>
            <person name="Lalanne C."/>
            <person name="Gautier V."/>
            <person name="Ament-velasquez S.L."/>
            <person name="Kruys A."/>
            <person name="Hutchinson M.I."/>
            <person name="Powell A.J."/>
            <person name="Barry K."/>
            <person name="Miller A.N."/>
            <person name="Grigoriev I.V."/>
            <person name="Debuchy R."/>
            <person name="Gladieux P."/>
            <person name="Thoren M.H."/>
            <person name="Johannesson H."/>
        </authorList>
    </citation>
    <scope>NUCLEOTIDE SEQUENCE</scope>
    <source>
        <strain evidence="3">SMH2392-1A</strain>
    </source>
</reference>
<dbReference type="GO" id="GO:0005938">
    <property type="term" value="C:cell cortex"/>
    <property type="evidence" value="ECO:0007669"/>
    <property type="project" value="TreeGrafter"/>
</dbReference>
<organism evidence="3 4">
    <name type="scientific">Lasiosphaeria miniovina</name>
    <dbReference type="NCBI Taxonomy" id="1954250"/>
    <lineage>
        <taxon>Eukaryota</taxon>
        <taxon>Fungi</taxon>
        <taxon>Dikarya</taxon>
        <taxon>Ascomycota</taxon>
        <taxon>Pezizomycotina</taxon>
        <taxon>Sordariomycetes</taxon>
        <taxon>Sordariomycetidae</taxon>
        <taxon>Sordariales</taxon>
        <taxon>Lasiosphaeriaceae</taxon>
        <taxon>Lasiosphaeria</taxon>
    </lineage>
</organism>
<dbReference type="InterPro" id="IPR008936">
    <property type="entry name" value="Rho_GTPase_activation_prot"/>
</dbReference>
<evidence type="ECO:0000313" key="4">
    <source>
        <dbReference type="Proteomes" id="UP001172101"/>
    </source>
</evidence>
<dbReference type="GeneID" id="85330720"/>
<protein>
    <recommendedName>
        <fullName evidence="2">Rho-GAP domain-containing protein</fullName>
    </recommendedName>
</protein>
<dbReference type="AlphaFoldDB" id="A0AA40AKI1"/>
<dbReference type="GO" id="GO:0005096">
    <property type="term" value="F:GTPase activator activity"/>
    <property type="evidence" value="ECO:0007669"/>
    <property type="project" value="UniProtKB-KW"/>
</dbReference>
<dbReference type="GO" id="GO:0060237">
    <property type="term" value="P:regulation of fungal-type cell wall organization"/>
    <property type="evidence" value="ECO:0007669"/>
    <property type="project" value="TreeGrafter"/>
</dbReference>
<keyword evidence="4" id="KW-1185">Reference proteome</keyword>
<keyword evidence="1" id="KW-0343">GTPase activation</keyword>
<feature type="non-terminal residue" evidence="3">
    <location>
        <position position="206"/>
    </location>
</feature>
<dbReference type="RefSeq" id="XP_060296255.1">
    <property type="nucleotide sequence ID" value="XM_060447450.1"/>
</dbReference>
<dbReference type="PANTHER" id="PTHR15228:SF25">
    <property type="entry name" value="F-BAR DOMAIN-CONTAINING PROTEIN"/>
    <property type="match status" value="1"/>
</dbReference>
<accession>A0AA40AKI1</accession>
<dbReference type="GO" id="GO:0007165">
    <property type="term" value="P:signal transduction"/>
    <property type="evidence" value="ECO:0007669"/>
    <property type="project" value="InterPro"/>
</dbReference>
<evidence type="ECO:0000256" key="1">
    <source>
        <dbReference type="ARBA" id="ARBA00022468"/>
    </source>
</evidence>
<comment type="caution">
    <text evidence="3">The sequence shown here is derived from an EMBL/GenBank/DDBJ whole genome shotgun (WGS) entry which is preliminary data.</text>
</comment>
<proteinExistence type="predicted"/>
<sequence length="206" mass="23298">MPDNPMPDNPMPYNPRMTVFGVPLRASIEYARNAVIMIDGEGRFHNAGYIPIIVGEVGNFLKAEGNLFADFDRPSHEQCPPYLCSSYEAFREPLRNLVTEGPALTTSVPDHKPPPVIFKTFLLNQNALITSYKQLVWEIPPVNREILLYLLDTLALFANNSDKTNVPTSRLAVVFQALLLTHPQHYTSQDDIRLNQAVIIFFIENE</sequence>
<evidence type="ECO:0000259" key="2">
    <source>
        <dbReference type="PROSITE" id="PS50238"/>
    </source>
</evidence>
<dbReference type="Proteomes" id="UP001172101">
    <property type="component" value="Unassembled WGS sequence"/>
</dbReference>
<feature type="domain" description="Rho-GAP" evidence="2">
    <location>
        <begin position="22"/>
        <end position="206"/>
    </location>
</feature>
<evidence type="ECO:0000313" key="3">
    <source>
        <dbReference type="EMBL" id="KAK0717462.1"/>
    </source>
</evidence>
<dbReference type="PANTHER" id="PTHR15228">
    <property type="entry name" value="SPERMATHECAL PHYSIOLOGY VARIANT"/>
    <property type="match status" value="1"/>
</dbReference>
<dbReference type="Pfam" id="PF00620">
    <property type="entry name" value="RhoGAP"/>
    <property type="match status" value="1"/>
</dbReference>
<dbReference type="PROSITE" id="PS50238">
    <property type="entry name" value="RHOGAP"/>
    <property type="match status" value="1"/>
</dbReference>
<dbReference type="EMBL" id="JAUIRO010000004">
    <property type="protein sequence ID" value="KAK0717462.1"/>
    <property type="molecule type" value="Genomic_DNA"/>
</dbReference>
<gene>
    <name evidence="3" type="ORF">B0T26DRAFT_829343</name>
</gene>